<sequence>MAIPLVNRVPCPCAFPHPKPVCDYKTLRACFPKHEELFLEFRENAKSVNCYCEQNCVDSKVVIEKMQVRCPSCPEV</sequence>
<name>A0ABD1CRU0_CULPP</name>
<protein>
    <submittedName>
        <fullName evidence="1">Uncharacterized protein</fullName>
    </submittedName>
</protein>
<comment type="caution">
    <text evidence="1">The sequence shown here is derived from an EMBL/GenBank/DDBJ whole genome shotgun (WGS) entry which is preliminary data.</text>
</comment>
<gene>
    <name evidence="1" type="ORF">pipiens_015115</name>
</gene>
<dbReference type="EMBL" id="JBEHCU010009852">
    <property type="protein sequence ID" value="KAL1379147.1"/>
    <property type="molecule type" value="Genomic_DNA"/>
</dbReference>
<keyword evidence="2" id="KW-1185">Reference proteome</keyword>
<dbReference type="Proteomes" id="UP001562425">
    <property type="component" value="Unassembled WGS sequence"/>
</dbReference>
<dbReference type="AlphaFoldDB" id="A0ABD1CRU0"/>
<evidence type="ECO:0000313" key="2">
    <source>
        <dbReference type="Proteomes" id="UP001562425"/>
    </source>
</evidence>
<reference evidence="1 2" key="1">
    <citation type="submission" date="2024-05" db="EMBL/GenBank/DDBJ databases">
        <title>Culex pipiens pipiens assembly and annotation.</title>
        <authorList>
            <person name="Alout H."/>
            <person name="Durand T."/>
        </authorList>
    </citation>
    <scope>NUCLEOTIDE SEQUENCE [LARGE SCALE GENOMIC DNA]</scope>
    <source>
        <strain evidence="1">HA-2024</strain>
        <tissue evidence="1">Whole body</tissue>
    </source>
</reference>
<proteinExistence type="predicted"/>
<evidence type="ECO:0000313" key="1">
    <source>
        <dbReference type="EMBL" id="KAL1379147.1"/>
    </source>
</evidence>
<organism evidence="1 2">
    <name type="scientific">Culex pipiens pipiens</name>
    <name type="common">Northern house mosquito</name>
    <dbReference type="NCBI Taxonomy" id="38569"/>
    <lineage>
        <taxon>Eukaryota</taxon>
        <taxon>Metazoa</taxon>
        <taxon>Ecdysozoa</taxon>
        <taxon>Arthropoda</taxon>
        <taxon>Hexapoda</taxon>
        <taxon>Insecta</taxon>
        <taxon>Pterygota</taxon>
        <taxon>Neoptera</taxon>
        <taxon>Endopterygota</taxon>
        <taxon>Diptera</taxon>
        <taxon>Nematocera</taxon>
        <taxon>Culicoidea</taxon>
        <taxon>Culicidae</taxon>
        <taxon>Culicinae</taxon>
        <taxon>Culicini</taxon>
        <taxon>Culex</taxon>
        <taxon>Culex</taxon>
    </lineage>
</organism>
<accession>A0ABD1CRU0</accession>